<gene>
    <name evidence="2" type="ORF">EVAR_57172_1</name>
</gene>
<reference evidence="2 3" key="1">
    <citation type="journal article" date="2019" name="Commun. Biol.">
        <title>The bagworm genome reveals a unique fibroin gene that provides high tensile strength.</title>
        <authorList>
            <person name="Kono N."/>
            <person name="Nakamura H."/>
            <person name="Ohtoshi R."/>
            <person name="Tomita M."/>
            <person name="Numata K."/>
            <person name="Arakawa K."/>
        </authorList>
    </citation>
    <scope>NUCLEOTIDE SEQUENCE [LARGE SCALE GENOMIC DNA]</scope>
</reference>
<keyword evidence="3" id="KW-1185">Reference proteome</keyword>
<dbReference type="Proteomes" id="UP000299102">
    <property type="component" value="Unassembled WGS sequence"/>
</dbReference>
<feature type="region of interest" description="Disordered" evidence="1">
    <location>
        <begin position="1"/>
        <end position="31"/>
    </location>
</feature>
<sequence length="79" mass="8626">MNLGRNQNGTKSTQKSDSFGIENTAEIEKERGLQVESPLMDWSKDIGTIGHPLLVMRLSSGFPLGTGLDNLQPTMAHDL</sequence>
<proteinExistence type="predicted"/>
<evidence type="ECO:0000313" key="2">
    <source>
        <dbReference type="EMBL" id="GBP91706.1"/>
    </source>
</evidence>
<feature type="compositionally biased region" description="Polar residues" evidence="1">
    <location>
        <begin position="1"/>
        <end position="17"/>
    </location>
</feature>
<protein>
    <submittedName>
        <fullName evidence="2">Uncharacterized protein</fullName>
    </submittedName>
</protein>
<dbReference type="EMBL" id="BGZK01002198">
    <property type="protein sequence ID" value="GBP91706.1"/>
    <property type="molecule type" value="Genomic_DNA"/>
</dbReference>
<organism evidence="2 3">
    <name type="scientific">Eumeta variegata</name>
    <name type="common">Bagworm moth</name>
    <name type="synonym">Eumeta japonica</name>
    <dbReference type="NCBI Taxonomy" id="151549"/>
    <lineage>
        <taxon>Eukaryota</taxon>
        <taxon>Metazoa</taxon>
        <taxon>Ecdysozoa</taxon>
        <taxon>Arthropoda</taxon>
        <taxon>Hexapoda</taxon>
        <taxon>Insecta</taxon>
        <taxon>Pterygota</taxon>
        <taxon>Neoptera</taxon>
        <taxon>Endopterygota</taxon>
        <taxon>Lepidoptera</taxon>
        <taxon>Glossata</taxon>
        <taxon>Ditrysia</taxon>
        <taxon>Tineoidea</taxon>
        <taxon>Psychidae</taxon>
        <taxon>Oiketicinae</taxon>
        <taxon>Eumeta</taxon>
    </lineage>
</organism>
<accession>A0A4C1ZTA0</accession>
<name>A0A4C1ZTA0_EUMVA</name>
<evidence type="ECO:0000256" key="1">
    <source>
        <dbReference type="SAM" id="MobiDB-lite"/>
    </source>
</evidence>
<dbReference type="AlphaFoldDB" id="A0A4C1ZTA0"/>
<evidence type="ECO:0000313" key="3">
    <source>
        <dbReference type="Proteomes" id="UP000299102"/>
    </source>
</evidence>
<comment type="caution">
    <text evidence="2">The sequence shown here is derived from an EMBL/GenBank/DDBJ whole genome shotgun (WGS) entry which is preliminary data.</text>
</comment>